<gene>
    <name evidence="8" type="ORF">DENOEST_3351</name>
</gene>
<accession>A0A6S6Y1W2</accession>
<feature type="domain" description="Flagellar hook-associated protein 2 N-terminal" evidence="6">
    <location>
        <begin position="11"/>
        <end position="107"/>
    </location>
</feature>
<comment type="similarity">
    <text evidence="1 5">Belongs to the FliD family.</text>
</comment>
<dbReference type="InterPro" id="IPR010809">
    <property type="entry name" value="FliD_C"/>
</dbReference>
<comment type="subcellular location">
    <subcellularLocation>
        <location evidence="5">Secreted</location>
    </subcellularLocation>
    <subcellularLocation>
        <location evidence="5">Bacterial flagellum</location>
    </subcellularLocation>
</comment>
<keyword evidence="8" id="KW-0966">Cell projection</keyword>
<organism evidence="8 9">
    <name type="scientific">Denitratisoma oestradiolicum</name>
    <dbReference type="NCBI Taxonomy" id="311182"/>
    <lineage>
        <taxon>Bacteria</taxon>
        <taxon>Pseudomonadati</taxon>
        <taxon>Pseudomonadota</taxon>
        <taxon>Betaproteobacteria</taxon>
        <taxon>Nitrosomonadales</taxon>
        <taxon>Sterolibacteriaceae</taxon>
        <taxon>Denitratisoma</taxon>
    </lineage>
</organism>
<evidence type="ECO:0000259" key="7">
    <source>
        <dbReference type="Pfam" id="PF07195"/>
    </source>
</evidence>
<dbReference type="GO" id="GO:0007155">
    <property type="term" value="P:cell adhesion"/>
    <property type="evidence" value="ECO:0007669"/>
    <property type="project" value="InterPro"/>
</dbReference>
<evidence type="ECO:0000313" key="9">
    <source>
        <dbReference type="Proteomes" id="UP000515733"/>
    </source>
</evidence>
<proteinExistence type="inferred from homology"/>
<comment type="subunit">
    <text evidence="2 5">Homopentamer.</text>
</comment>
<dbReference type="Pfam" id="PF07195">
    <property type="entry name" value="FliD_C"/>
    <property type="match status" value="1"/>
</dbReference>
<reference evidence="8 9" key="1">
    <citation type="submission" date="2020-03" db="EMBL/GenBank/DDBJ databases">
        <authorList>
            <consortium name="Genoscope - CEA"/>
            <person name="William W."/>
        </authorList>
    </citation>
    <scope>NUCLEOTIDE SEQUENCE [LARGE SCALE GENOMIC DNA]</scope>
    <source>
        <strain evidence="9">DSM 16959</strain>
    </source>
</reference>
<keyword evidence="8" id="KW-0282">Flagellum</keyword>
<dbReference type="KEGG" id="doe:DENOEST_3351"/>
<dbReference type="GO" id="GO:0071973">
    <property type="term" value="P:bacterial-type flagellum-dependent cell motility"/>
    <property type="evidence" value="ECO:0007669"/>
    <property type="project" value="TreeGrafter"/>
</dbReference>
<keyword evidence="8" id="KW-0969">Cilium</keyword>
<dbReference type="GO" id="GO:0005576">
    <property type="term" value="C:extracellular region"/>
    <property type="evidence" value="ECO:0007669"/>
    <property type="project" value="UniProtKB-SubCell"/>
</dbReference>
<dbReference type="Pfam" id="PF02465">
    <property type="entry name" value="FliD_N"/>
    <property type="match status" value="1"/>
</dbReference>
<dbReference type="OrthoDB" id="9810816at2"/>
<keyword evidence="4 5" id="KW-0975">Bacterial flagellum</keyword>
<comment type="function">
    <text evidence="5">Required for morphogenesis and for the elongation of the flagellar filament by facilitating polymerization of the flagellin monomers at the tip of growing filament. Forms a capping structure, which prevents flagellin subunits (transported through the central channel of the flagellum) from leaking out without polymerization at the distal end.</text>
</comment>
<dbReference type="InterPro" id="IPR040026">
    <property type="entry name" value="FliD"/>
</dbReference>
<dbReference type="Proteomes" id="UP000515733">
    <property type="component" value="Chromosome"/>
</dbReference>
<dbReference type="EMBL" id="LR778301">
    <property type="protein sequence ID" value="CAB1370505.1"/>
    <property type="molecule type" value="Genomic_DNA"/>
</dbReference>
<keyword evidence="9" id="KW-1185">Reference proteome</keyword>
<evidence type="ECO:0000256" key="2">
    <source>
        <dbReference type="ARBA" id="ARBA00011255"/>
    </source>
</evidence>
<evidence type="ECO:0000256" key="4">
    <source>
        <dbReference type="ARBA" id="ARBA00023143"/>
    </source>
</evidence>
<evidence type="ECO:0000256" key="1">
    <source>
        <dbReference type="ARBA" id="ARBA00009764"/>
    </source>
</evidence>
<feature type="domain" description="Flagellar hook-associated protein 2 C-terminal" evidence="7">
    <location>
        <begin position="241"/>
        <end position="651"/>
    </location>
</feature>
<evidence type="ECO:0000256" key="5">
    <source>
        <dbReference type="RuleBase" id="RU362066"/>
    </source>
</evidence>
<dbReference type="InterPro" id="IPR003481">
    <property type="entry name" value="FliD_N"/>
</dbReference>
<keyword evidence="5" id="KW-0964">Secreted</keyword>
<evidence type="ECO:0000313" key="8">
    <source>
        <dbReference type="EMBL" id="CAB1370505.1"/>
    </source>
</evidence>
<dbReference type="PANTHER" id="PTHR30288">
    <property type="entry name" value="FLAGELLAR CAP/ASSEMBLY PROTEIN FLID"/>
    <property type="match status" value="1"/>
</dbReference>
<sequence>MAGLSSPGIGSGLDINGLITKLMEVEKAPLTALDKKETDYQAKLTAYGTLKGAFSTFQTAANGLSSTSKFNAFKATAADTSILSASTSSIAKTGSYSIEVKALAYAHKIASTAFDDPASAVGTGTLTLDFGTYDSGGNTFTVNADKTSKSITIDSTNNSLAGIRDAINEADAGATASIINDGTGYRLVISSGEGGADNSLRILVSGDNSGSDTDTTGLSQLAYNPVAAAGSGKNLEEKVAAQNSEVWIDGIAVIKSSNTISDAISGLTLTLLKESEVGVQTTLTVARDTTNVKTAIEDFVKAYNDLAATMKELGGYDFTTQKGGLLLGDTTLRGMQAQARSILTQKLAYADGGVSSLSDLGISFQRDGTLATNSGKLDSVLADPTKNVAGLFAVMGVPSDSLVSYASSTSATQAGRYGLNITQIATRGTAVGSNALAASTVITAGVNNSLTLKLNGTAATISLTAGTYTRDELVAALQSKINSDSSFQSLGYTVTASHNAGLITLTSTKYGSSSSVQITTGNALATLFGTATSTTGVNVAGQIGGVTGTGDGQILKGAGDASGLQLLIEGGNTGARGTVGFSKGLAWQLNQALTSILGEDGTLASRTQGIDRSIDDIGLRRETLTKRLAATEKRYRAQFTALDSLVASMQQTSNYLTQQLANLPSTSNSN</sequence>
<dbReference type="GO" id="GO:0009421">
    <property type="term" value="C:bacterial-type flagellum filament cap"/>
    <property type="evidence" value="ECO:0007669"/>
    <property type="project" value="InterPro"/>
</dbReference>
<dbReference type="GO" id="GO:0009424">
    <property type="term" value="C:bacterial-type flagellum hook"/>
    <property type="evidence" value="ECO:0007669"/>
    <property type="project" value="UniProtKB-UniRule"/>
</dbReference>
<protein>
    <recommendedName>
        <fullName evidence="5">Flagellar hook-associated protein 2</fullName>
        <shortName evidence="5">HAP2</shortName>
    </recommendedName>
    <alternativeName>
        <fullName evidence="5">Flagellar cap protein</fullName>
    </alternativeName>
</protein>
<dbReference type="AlphaFoldDB" id="A0A6S6Y1W2"/>
<name>A0A6S6Y1W2_9PROT</name>
<dbReference type="RefSeq" id="WP_145769260.1">
    <property type="nucleotide sequence ID" value="NZ_LR778301.1"/>
</dbReference>
<evidence type="ECO:0000256" key="3">
    <source>
        <dbReference type="ARBA" id="ARBA00023054"/>
    </source>
</evidence>
<keyword evidence="3" id="KW-0175">Coiled coil</keyword>
<dbReference type="PANTHER" id="PTHR30288:SF0">
    <property type="entry name" value="FLAGELLAR HOOK-ASSOCIATED PROTEIN 2"/>
    <property type="match status" value="1"/>
</dbReference>
<evidence type="ECO:0000259" key="6">
    <source>
        <dbReference type="Pfam" id="PF02465"/>
    </source>
</evidence>